<evidence type="ECO:0000256" key="1">
    <source>
        <dbReference type="SAM" id="SignalP"/>
    </source>
</evidence>
<dbReference type="AlphaFoldDB" id="A0A0L0DC45"/>
<evidence type="ECO:0008006" key="4">
    <source>
        <dbReference type="Google" id="ProtNLM"/>
    </source>
</evidence>
<reference evidence="2 3" key="1">
    <citation type="submission" date="2010-05" db="EMBL/GenBank/DDBJ databases">
        <title>The Genome Sequence of Thecamonas trahens ATCC 50062.</title>
        <authorList>
            <consortium name="The Broad Institute Genome Sequencing Platform"/>
            <person name="Russ C."/>
            <person name="Cuomo C."/>
            <person name="Shea T."/>
            <person name="Young S.K."/>
            <person name="Zeng Q."/>
            <person name="Koehrsen M."/>
            <person name="Haas B."/>
            <person name="Borodovsky M."/>
            <person name="Guigo R."/>
            <person name="Alvarado L."/>
            <person name="Berlin A."/>
            <person name="Bochicchio J."/>
            <person name="Borenstein D."/>
            <person name="Chapman S."/>
            <person name="Chen Z."/>
            <person name="Freedman E."/>
            <person name="Gellesch M."/>
            <person name="Goldberg J."/>
            <person name="Griggs A."/>
            <person name="Gujja S."/>
            <person name="Heilman E."/>
            <person name="Heiman D."/>
            <person name="Hepburn T."/>
            <person name="Howarth C."/>
            <person name="Jen D."/>
            <person name="Larson L."/>
            <person name="Mehta T."/>
            <person name="Park D."/>
            <person name="Pearson M."/>
            <person name="Roberts A."/>
            <person name="Saif S."/>
            <person name="Shenoy N."/>
            <person name="Sisk P."/>
            <person name="Stolte C."/>
            <person name="Sykes S."/>
            <person name="Thomson T."/>
            <person name="Walk T."/>
            <person name="White J."/>
            <person name="Yandava C."/>
            <person name="Burger G."/>
            <person name="Gray M.W."/>
            <person name="Holland P.W.H."/>
            <person name="King N."/>
            <person name="Lang F.B.F."/>
            <person name="Roger A.J."/>
            <person name="Ruiz-Trillo I."/>
            <person name="Lander E."/>
            <person name="Nusbaum C."/>
        </authorList>
    </citation>
    <scope>NUCLEOTIDE SEQUENCE [LARGE SCALE GENOMIC DNA]</scope>
    <source>
        <strain evidence="2 3">ATCC 50062</strain>
    </source>
</reference>
<dbReference type="GeneID" id="25564160"/>
<name>A0A0L0DC45_THETB</name>
<proteinExistence type="predicted"/>
<keyword evidence="3" id="KW-1185">Reference proteome</keyword>
<keyword evidence="1" id="KW-0732">Signal</keyword>
<protein>
    <recommendedName>
        <fullName evidence="4">Pherophorin domain-containing protein</fullName>
    </recommendedName>
</protein>
<dbReference type="EMBL" id="GL349452">
    <property type="protein sequence ID" value="KNC48878.1"/>
    <property type="molecule type" value="Genomic_DNA"/>
</dbReference>
<feature type="chain" id="PRO_5005537450" description="Pherophorin domain-containing protein" evidence="1">
    <location>
        <begin position="24"/>
        <end position="234"/>
    </location>
</feature>
<evidence type="ECO:0000313" key="3">
    <source>
        <dbReference type="Proteomes" id="UP000054408"/>
    </source>
</evidence>
<dbReference type="OrthoDB" id="406551at2759"/>
<dbReference type="RefSeq" id="XP_013758298.1">
    <property type="nucleotide sequence ID" value="XM_013902844.1"/>
</dbReference>
<organism evidence="2 3">
    <name type="scientific">Thecamonas trahens ATCC 50062</name>
    <dbReference type="NCBI Taxonomy" id="461836"/>
    <lineage>
        <taxon>Eukaryota</taxon>
        <taxon>Apusozoa</taxon>
        <taxon>Apusomonadida</taxon>
        <taxon>Apusomonadidae</taxon>
        <taxon>Thecamonas</taxon>
    </lineage>
</organism>
<sequence length="234" mass="24242">MPSAYPAVLAVVLALGLALLAAASSDTTTPPPPAVMPATFFASFEETVYKDGKPTNDPVADGFFGYTYTDNFVASITFRNNGIENPVCQLVQTPSTIAANASCTQYAYGDGSRTITYGESKDPDFCCVLQPAGSFWGPVLPNWAAAGSYVGNVTVGDGVCALYEVKAATPNAVDTISIEWGTGRLCGIGNAGGHGLLTVMVLNLDTYSPKPLPEAAFDVPAACGSNIAKCVFKS</sequence>
<gene>
    <name evidence="2" type="ORF">AMSG_04623</name>
</gene>
<feature type="signal peptide" evidence="1">
    <location>
        <begin position="1"/>
        <end position="23"/>
    </location>
</feature>
<dbReference type="Proteomes" id="UP000054408">
    <property type="component" value="Unassembled WGS sequence"/>
</dbReference>
<evidence type="ECO:0000313" key="2">
    <source>
        <dbReference type="EMBL" id="KNC48878.1"/>
    </source>
</evidence>
<accession>A0A0L0DC45</accession>